<comment type="similarity">
    <text evidence="7">Belongs to the MraZ family.</text>
</comment>
<evidence type="ECO:0000256" key="4">
    <source>
        <dbReference type="ARBA" id="ARBA00023015"/>
    </source>
</evidence>
<evidence type="ECO:0000256" key="7">
    <source>
        <dbReference type="HAMAP-Rule" id="MF_01008"/>
    </source>
</evidence>
<keyword evidence="2 7" id="KW-0963">Cytoplasm</keyword>
<dbReference type="InterPro" id="IPR007159">
    <property type="entry name" value="SpoVT-AbrB_dom"/>
</dbReference>
<dbReference type="GO" id="GO:2000143">
    <property type="term" value="P:negative regulation of DNA-templated transcription initiation"/>
    <property type="evidence" value="ECO:0007669"/>
    <property type="project" value="TreeGrafter"/>
</dbReference>
<sequence length="148" mass="16590">MFGGVSIVSLDSKGRLAIPARHRESLLSAFGRRLTVTLDAPDHLLIYPEPNWREVEARLLKLPTTNPAVKAYQRVVLGHAEPLDMDGNGRVLLPSRLRERARLDKEVALVGMGNRFELWNAADWERVTDEALSIDPADLEQHLGDFSL</sequence>
<evidence type="ECO:0000313" key="10">
    <source>
        <dbReference type="Proteomes" id="UP000076625"/>
    </source>
</evidence>
<keyword evidence="5 7" id="KW-0238">DNA-binding</keyword>
<gene>
    <name evidence="7" type="primary">mraZ</name>
    <name evidence="9" type="ORF">AVW16_03785</name>
</gene>
<dbReference type="EMBL" id="LQQU01000060">
    <property type="protein sequence ID" value="KZE24948.1"/>
    <property type="molecule type" value="Genomic_DNA"/>
</dbReference>
<dbReference type="RefSeq" id="WP_066614862.1">
    <property type="nucleotide sequence ID" value="NZ_LQQU01000060.1"/>
</dbReference>
<dbReference type="GO" id="GO:0003700">
    <property type="term" value="F:DNA-binding transcription factor activity"/>
    <property type="evidence" value="ECO:0007669"/>
    <property type="project" value="UniProtKB-UniRule"/>
</dbReference>
<dbReference type="AlphaFoldDB" id="A0A165EK09"/>
<dbReference type="SUPFAM" id="SSF89447">
    <property type="entry name" value="AbrB/MazE/MraZ-like"/>
    <property type="match status" value="1"/>
</dbReference>
<feature type="domain" description="SpoVT-AbrB" evidence="8">
    <location>
        <begin position="80"/>
        <end position="123"/>
    </location>
</feature>
<dbReference type="GO" id="GO:0005737">
    <property type="term" value="C:cytoplasm"/>
    <property type="evidence" value="ECO:0007669"/>
    <property type="project" value="UniProtKB-UniRule"/>
</dbReference>
<dbReference type="InterPro" id="IPR020603">
    <property type="entry name" value="MraZ_dom"/>
</dbReference>
<dbReference type="Proteomes" id="UP000076625">
    <property type="component" value="Unassembled WGS sequence"/>
</dbReference>
<comment type="caution">
    <text evidence="9">The sequence shown here is derived from an EMBL/GenBank/DDBJ whole genome shotgun (WGS) entry which is preliminary data.</text>
</comment>
<evidence type="ECO:0000256" key="3">
    <source>
        <dbReference type="ARBA" id="ARBA00022737"/>
    </source>
</evidence>
<dbReference type="Pfam" id="PF02381">
    <property type="entry name" value="MraZ"/>
    <property type="match status" value="2"/>
</dbReference>
<keyword evidence="10" id="KW-1185">Reference proteome</keyword>
<dbReference type="CDD" id="cd16320">
    <property type="entry name" value="MraZ_N"/>
    <property type="match status" value="1"/>
</dbReference>
<dbReference type="Gene3D" id="3.40.1550.20">
    <property type="entry name" value="Transcriptional regulator MraZ domain"/>
    <property type="match status" value="1"/>
</dbReference>
<dbReference type="InterPro" id="IPR037914">
    <property type="entry name" value="SpoVT-AbrB_sf"/>
</dbReference>
<comment type="subunit">
    <text evidence="7">Forms oligomers.</text>
</comment>
<feature type="domain" description="SpoVT-AbrB" evidence="8">
    <location>
        <begin position="5"/>
        <end position="51"/>
    </location>
</feature>
<dbReference type="CDD" id="cd16321">
    <property type="entry name" value="MraZ_C"/>
    <property type="match status" value="1"/>
</dbReference>
<organism evidence="9 10">
    <name type="scientific">Crenobacter luteus</name>
    <dbReference type="NCBI Taxonomy" id="1452487"/>
    <lineage>
        <taxon>Bacteria</taxon>
        <taxon>Pseudomonadati</taxon>
        <taxon>Pseudomonadota</taxon>
        <taxon>Betaproteobacteria</taxon>
        <taxon>Neisseriales</taxon>
        <taxon>Neisseriaceae</taxon>
        <taxon>Crenobacter</taxon>
    </lineage>
</organism>
<dbReference type="InterPro" id="IPR035642">
    <property type="entry name" value="MraZ_N"/>
</dbReference>
<dbReference type="NCBIfam" id="TIGR00242">
    <property type="entry name" value="division/cell wall cluster transcriptional repressor MraZ"/>
    <property type="match status" value="1"/>
</dbReference>
<proteinExistence type="inferred from homology"/>
<accession>A0A165EK09</accession>
<keyword evidence="4 7" id="KW-0805">Transcription regulation</keyword>
<evidence type="ECO:0000256" key="1">
    <source>
        <dbReference type="ARBA" id="ARBA00013860"/>
    </source>
</evidence>
<dbReference type="OrthoDB" id="9807753at2"/>
<name>A0A165EK09_9NEIS</name>
<protein>
    <recommendedName>
        <fullName evidence="1 7">Transcriptional regulator MraZ</fullName>
    </recommendedName>
</protein>
<evidence type="ECO:0000256" key="2">
    <source>
        <dbReference type="ARBA" id="ARBA00022490"/>
    </source>
</evidence>
<comment type="subcellular location">
    <subcellularLocation>
        <location evidence="7">Cytoplasm</location>
        <location evidence="7">Nucleoid</location>
    </subcellularLocation>
</comment>
<dbReference type="PANTHER" id="PTHR34701">
    <property type="entry name" value="TRANSCRIPTIONAL REGULATOR MRAZ"/>
    <property type="match status" value="1"/>
</dbReference>
<dbReference type="GO" id="GO:0000976">
    <property type="term" value="F:transcription cis-regulatory region binding"/>
    <property type="evidence" value="ECO:0007669"/>
    <property type="project" value="TreeGrafter"/>
</dbReference>
<dbReference type="HAMAP" id="MF_01008">
    <property type="entry name" value="MraZ"/>
    <property type="match status" value="1"/>
</dbReference>
<evidence type="ECO:0000259" key="8">
    <source>
        <dbReference type="PROSITE" id="PS51740"/>
    </source>
</evidence>
<dbReference type="PANTHER" id="PTHR34701:SF1">
    <property type="entry name" value="TRANSCRIPTIONAL REGULATOR MRAZ"/>
    <property type="match status" value="1"/>
</dbReference>
<keyword evidence="6 7" id="KW-0804">Transcription</keyword>
<keyword evidence="3" id="KW-0677">Repeat</keyword>
<dbReference type="GO" id="GO:0009295">
    <property type="term" value="C:nucleoid"/>
    <property type="evidence" value="ECO:0007669"/>
    <property type="project" value="UniProtKB-SubCell"/>
</dbReference>
<dbReference type="InterPro" id="IPR038619">
    <property type="entry name" value="MraZ_sf"/>
</dbReference>
<dbReference type="InterPro" id="IPR003444">
    <property type="entry name" value="MraZ"/>
</dbReference>
<evidence type="ECO:0000313" key="9">
    <source>
        <dbReference type="EMBL" id="KZE24948.1"/>
    </source>
</evidence>
<reference evidence="10" key="1">
    <citation type="submission" date="2016-01" db="EMBL/GenBank/DDBJ databases">
        <title>Draft genome of Chromobacterium sp. F49.</title>
        <authorList>
            <person name="Hong K.W."/>
        </authorList>
    </citation>
    <scope>NUCLEOTIDE SEQUENCE [LARGE SCALE GENOMIC DNA]</scope>
    <source>
        <strain evidence="10">CN10</strain>
    </source>
</reference>
<dbReference type="PROSITE" id="PS51740">
    <property type="entry name" value="SPOVT_ABRB"/>
    <property type="match status" value="2"/>
</dbReference>
<dbReference type="InterPro" id="IPR035644">
    <property type="entry name" value="MraZ_C"/>
</dbReference>
<dbReference type="STRING" id="1452487.AVW16_03785"/>
<evidence type="ECO:0000256" key="5">
    <source>
        <dbReference type="ARBA" id="ARBA00023125"/>
    </source>
</evidence>
<evidence type="ECO:0000256" key="6">
    <source>
        <dbReference type="ARBA" id="ARBA00023163"/>
    </source>
</evidence>